<protein>
    <submittedName>
        <fullName evidence="1">Uncharacterized protein</fullName>
    </submittedName>
</protein>
<name>A0ABY4PJP2_9LACO</name>
<accession>A0ABY4PJP2</accession>
<dbReference type="RefSeq" id="WP_249511620.1">
    <property type="nucleotide sequence ID" value="NZ_CP093362.1"/>
</dbReference>
<organism evidence="1 2">
    <name type="scientific">Apilactobacillus apisilvae</name>
    <dbReference type="NCBI Taxonomy" id="2923364"/>
    <lineage>
        <taxon>Bacteria</taxon>
        <taxon>Bacillati</taxon>
        <taxon>Bacillota</taxon>
        <taxon>Bacilli</taxon>
        <taxon>Lactobacillales</taxon>
        <taxon>Lactobacillaceae</taxon>
        <taxon>Apilactobacillus</taxon>
    </lineage>
</organism>
<evidence type="ECO:0000313" key="2">
    <source>
        <dbReference type="Proteomes" id="UP000831859"/>
    </source>
</evidence>
<sequence>MSKKLLKFNQLNEQSQLNSVKGFSQFFVKMYRDRNMEIISADIDNSFLWDIDREVYRNRFESIDHAAKDTVKYCMNNYRAIINDLNVSFLANGTPELPWEEWYQNKYNQTPEGL</sequence>
<evidence type="ECO:0000313" key="1">
    <source>
        <dbReference type="EMBL" id="UQS85656.1"/>
    </source>
</evidence>
<dbReference type="Proteomes" id="UP000831859">
    <property type="component" value="Chromosome"/>
</dbReference>
<keyword evidence="2" id="KW-1185">Reference proteome</keyword>
<reference evidence="1 2" key="1">
    <citation type="journal article" date="2022" name="Int. J. Syst. Evol. Microbiol.">
        <title>Apilactobacillus apisilvae sp. nov., Nicolia spurrieriana gen. nov. sp. nov., Bombilactobacillus folatiphilus sp. nov. and Bombilactobacillus thymidiniphilus sp. nov., four new lactic acid bacterial isolates from stingless bees Tetragonula carbonaria and Austroplebeia australis.</title>
        <authorList>
            <person name="Oliphant S.A."/>
            <person name="Watson-Haigh N.S."/>
            <person name="Sumby K.M."/>
            <person name="Gardner J."/>
            <person name="Groom S."/>
            <person name="Jiranek V."/>
        </authorList>
    </citation>
    <scope>NUCLEOTIDE SEQUENCE [LARGE SCALE GENOMIC DNA]</scope>
    <source>
        <strain evidence="1 2">SG5_A10</strain>
    </source>
</reference>
<dbReference type="EMBL" id="CP093362">
    <property type="protein sequence ID" value="UQS85656.1"/>
    <property type="molecule type" value="Genomic_DNA"/>
</dbReference>
<proteinExistence type="predicted"/>
<gene>
    <name evidence="1" type="ORF">MOO46_03650</name>
</gene>